<keyword evidence="3" id="KW-1185">Reference proteome</keyword>
<evidence type="ECO:0000313" key="2">
    <source>
        <dbReference type="EMBL" id="NMO97375.1"/>
    </source>
</evidence>
<evidence type="ECO:0000256" key="1">
    <source>
        <dbReference type="SAM" id="Phobius"/>
    </source>
</evidence>
<feature type="transmembrane region" description="Helical" evidence="1">
    <location>
        <begin position="44"/>
        <end position="64"/>
    </location>
</feature>
<evidence type="ECO:0000313" key="3">
    <source>
        <dbReference type="Proteomes" id="UP000565468"/>
    </source>
</evidence>
<keyword evidence="1" id="KW-0472">Membrane</keyword>
<accession>A0A848M9L9</accession>
<organism evidence="2 3">
    <name type="scientific">Paenibacillus lemnae</name>
    <dbReference type="NCBI Taxonomy" id="1330551"/>
    <lineage>
        <taxon>Bacteria</taxon>
        <taxon>Bacillati</taxon>
        <taxon>Bacillota</taxon>
        <taxon>Bacilli</taxon>
        <taxon>Bacillales</taxon>
        <taxon>Paenibacillaceae</taxon>
        <taxon>Paenibacillus</taxon>
    </lineage>
</organism>
<dbReference type="RefSeq" id="WP_169506157.1">
    <property type="nucleotide sequence ID" value="NZ_JABBPN010000017.1"/>
</dbReference>
<feature type="transmembrane region" description="Helical" evidence="1">
    <location>
        <begin position="12"/>
        <end position="32"/>
    </location>
</feature>
<keyword evidence="1" id="KW-0812">Transmembrane</keyword>
<feature type="transmembrane region" description="Helical" evidence="1">
    <location>
        <begin position="148"/>
        <end position="168"/>
    </location>
</feature>
<proteinExistence type="predicted"/>
<comment type="caution">
    <text evidence="2">The sequence shown here is derived from an EMBL/GenBank/DDBJ whole genome shotgun (WGS) entry which is preliminary data.</text>
</comment>
<dbReference type="Pfam" id="PF09819">
    <property type="entry name" value="ABC_cobalt"/>
    <property type="match status" value="1"/>
</dbReference>
<protein>
    <submittedName>
        <fullName evidence="2">ECF transporter S component</fullName>
    </submittedName>
</protein>
<gene>
    <name evidence="2" type="ORF">HII30_16535</name>
</gene>
<dbReference type="AlphaFoldDB" id="A0A848M9L9"/>
<dbReference type="InterPro" id="IPR017195">
    <property type="entry name" value="ABC_thiamin-permease_prd"/>
</dbReference>
<dbReference type="EMBL" id="JABBPN010000017">
    <property type="protein sequence ID" value="NMO97375.1"/>
    <property type="molecule type" value="Genomic_DNA"/>
</dbReference>
<name>A0A848M9L9_PAELE</name>
<dbReference type="Proteomes" id="UP000565468">
    <property type="component" value="Unassembled WGS sequence"/>
</dbReference>
<feature type="transmembrane region" description="Helical" evidence="1">
    <location>
        <begin position="120"/>
        <end position="142"/>
    </location>
</feature>
<sequence>MQSFPRRFTTQDIVLMAMLAAVNAVLTVYLSPVNKLLTGLGGPVATSVTTGLYIVYGLLAYYIIRKPGTAAITYGIGGTIQALTGPVYGIAACFVAAACYMVVAETLFALLRYKKWGAGVMMLVGGAMVPLWFVFAANMFGYTAWSTGVLAGALVVRIISGIFLCGLLSKVLGDALKKTGLLRRFALGVSG</sequence>
<reference evidence="2 3" key="1">
    <citation type="submission" date="2020-04" db="EMBL/GenBank/DDBJ databases">
        <title>Paenibacillus algicola sp. nov., a novel marine bacterium producing alginate lyase.</title>
        <authorList>
            <person name="Huang H."/>
        </authorList>
    </citation>
    <scope>NUCLEOTIDE SEQUENCE [LARGE SCALE GENOMIC DNA]</scope>
    <source>
        <strain evidence="2 3">L7-75</strain>
    </source>
</reference>
<keyword evidence="1" id="KW-1133">Transmembrane helix</keyword>